<feature type="transmembrane region" description="Helical" evidence="1">
    <location>
        <begin position="135"/>
        <end position="155"/>
    </location>
</feature>
<feature type="transmembrane region" description="Helical" evidence="1">
    <location>
        <begin position="167"/>
        <end position="188"/>
    </location>
</feature>
<gene>
    <name evidence="2" type="ORF">HDA43_002243</name>
</gene>
<proteinExistence type="predicted"/>
<dbReference type="InterPro" id="IPR041881">
    <property type="entry name" value="PqqD_sf"/>
</dbReference>
<feature type="transmembrane region" description="Helical" evidence="1">
    <location>
        <begin position="326"/>
        <end position="347"/>
    </location>
</feature>
<comment type="caution">
    <text evidence="2">The sequence shown here is derived from an EMBL/GenBank/DDBJ whole genome shotgun (WGS) entry which is preliminary data.</text>
</comment>
<reference evidence="2 3" key="1">
    <citation type="submission" date="2020-07" db="EMBL/GenBank/DDBJ databases">
        <title>Sequencing the genomes of 1000 actinobacteria strains.</title>
        <authorList>
            <person name="Klenk H.-P."/>
        </authorList>
    </citation>
    <scope>NUCLEOTIDE SEQUENCE [LARGE SCALE GENOMIC DNA]</scope>
    <source>
        <strain evidence="2 3">DSM 45763</strain>
    </source>
</reference>
<dbReference type="GO" id="GO:0008237">
    <property type="term" value="F:metallopeptidase activity"/>
    <property type="evidence" value="ECO:0007669"/>
    <property type="project" value="UniProtKB-KW"/>
</dbReference>
<dbReference type="EMBL" id="JACCCO010000001">
    <property type="protein sequence ID" value="NYF40084.1"/>
    <property type="molecule type" value="Genomic_DNA"/>
</dbReference>
<evidence type="ECO:0000256" key="1">
    <source>
        <dbReference type="SAM" id="Phobius"/>
    </source>
</evidence>
<name>A0A852UYG1_9ACTN</name>
<accession>A0A852UYG1</accession>
<dbReference type="RefSeq" id="WP_179819641.1">
    <property type="nucleotide sequence ID" value="NZ_JACCCO010000001.1"/>
</dbReference>
<keyword evidence="2" id="KW-0482">Metalloprotease</keyword>
<keyword evidence="2" id="KW-0645">Protease</keyword>
<keyword evidence="1" id="KW-0472">Membrane</keyword>
<dbReference type="Proteomes" id="UP000576393">
    <property type="component" value="Unassembled WGS sequence"/>
</dbReference>
<keyword evidence="3" id="KW-1185">Reference proteome</keyword>
<dbReference type="InterPro" id="IPR008792">
    <property type="entry name" value="PQQD"/>
</dbReference>
<keyword evidence="2" id="KW-0378">Hydrolase</keyword>
<evidence type="ECO:0000313" key="3">
    <source>
        <dbReference type="Proteomes" id="UP000576393"/>
    </source>
</evidence>
<dbReference type="Gene3D" id="1.10.10.1150">
    <property type="entry name" value="Coenzyme PQQ synthesis protein D (PqqD)"/>
    <property type="match status" value="1"/>
</dbReference>
<dbReference type="GO" id="GO:0006508">
    <property type="term" value="P:proteolysis"/>
    <property type="evidence" value="ECO:0007669"/>
    <property type="project" value="UniProtKB-KW"/>
</dbReference>
<keyword evidence="1" id="KW-0812">Transmembrane</keyword>
<dbReference type="AlphaFoldDB" id="A0A852UYG1"/>
<organism evidence="2 3">
    <name type="scientific">Streptosporangium sandarakinum</name>
    <dbReference type="NCBI Taxonomy" id="1260955"/>
    <lineage>
        <taxon>Bacteria</taxon>
        <taxon>Bacillati</taxon>
        <taxon>Actinomycetota</taxon>
        <taxon>Actinomycetes</taxon>
        <taxon>Streptosporangiales</taxon>
        <taxon>Streptosporangiaceae</taxon>
        <taxon>Streptosporangium</taxon>
    </lineage>
</organism>
<keyword evidence="1" id="KW-1133">Transmembrane helix</keyword>
<evidence type="ECO:0000313" key="2">
    <source>
        <dbReference type="EMBL" id="NYF40084.1"/>
    </source>
</evidence>
<sequence>MVSVPLQIRPDVEVITGIDDRPLLYNSATGRYLALTPAGVRMLDLLDGSNTGGAILDRLTAHRDDRETARARVGAFLDDLRQAGVLTVEPREPDRRSKIMKFSLREHMPRLKLTGRVGHVMEPLATLLRRLPVRVLNAAVLATALAGMVVGLYALLHPAGHGYPALWWTAMPILIVQVIFHEAAHALVCQYLRAPIREAGIGLMLYFMPVAYVDRTDAYRVRSRGGRVMIALAGPLNDQVWYGAAGVVALTVPGQVGDIAYVLLVLQTMLTVVNLNPLLPSDGYHAITAASGAVNLRGRAFAYLAHVALRSPLPSGMHALGRWRRAGYLLFGALCLLYAVGLAVLVLRNLWNMIGGIV</sequence>
<protein>
    <submittedName>
        <fullName evidence="2">Putative peptide zinc metalloprotease protein</fullName>
    </submittedName>
</protein>
<dbReference type="Pfam" id="PF05402">
    <property type="entry name" value="PqqD"/>
    <property type="match status" value="1"/>
</dbReference>